<evidence type="ECO:0000313" key="3">
    <source>
        <dbReference type="Proteomes" id="UP000676386"/>
    </source>
</evidence>
<accession>A0ABS5IVU6</accession>
<organism evidence="2 3">
    <name type="scientific">Chitinophaga hostae</name>
    <dbReference type="NCBI Taxonomy" id="2831022"/>
    <lineage>
        <taxon>Bacteria</taxon>
        <taxon>Pseudomonadati</taxon>
        <taxon>Bacteroidota</taxon>
        <taxon>Chitinophagia</taxon>
        <taxon>Chitinophagales</taxon>
        <taxon>Chitinophagaceae</taxon>
        <taxon>Chitinophaga</taxon>
    </lineage>
</organism>
<feature type="compositionally biased region" description="Polar residues" evidence="1">
    <location>
        <begin position="122"/>
        <end position="131"/>
    </location>
</feature>
<evidence type="ECO:0000256" key="1">
    <source>
        <dbReference type="SAM" id="MobiDB-lite"/>
    </source>
</evidence>
<reference evidence="2 3" key="1">
    <citation type="submission" date="2021-04" db="EMBL/GenBank/DDBJ databases">
        <title>Chitinophaga sp. nov., isolated from the rhizosphere soil.</title>
        <authorList>
            <person name="He S."/>
        </authorList>
    </citation>
    <scope>NUCLEOTIDE SEQUENCE [LARGE SCALE GENOMIC DNA]</scope>
    <source>
        <strain evidence="2 3">2R12</strain>
    </source>
</reference>
<gene>
    <name evidence="2" type="ORF">KE626_07160</name>
</gene>
<dbReference type="RefSeq" id="WP_211972195.1">
    <property type="nucleotide sequence ID" value="NZ_JAGTXB010000003.1"/>
</dbReference>
<protein>
    <submittedName>
        <fullName evidence="2">Uncharacterized protein</fullName>
    </submittedName>
</protein>
<comment type="caution">
    <text evidence="2">The sequence shown here is derived from an EMBL/GenBank/DDBJ whole genome shotgun (WGS) entry which is preliminary data.</text>
</comment>
<keyword evidence="3" id="KW-1185">Reference proteome</keyword>
<sequence length="227" mass="25394">MINYSEEFNLNHFDDDRLGYGGGDGQNGRKPGRPKKEKTGLPQKPGNWRSLGERPKYDLVSGERTAPPVWNNDSGLSHTGKRTRITSIGHSGPNGPQRKPGRPPGAKKQQSSGWLTDADRTTGPTYSSPQYSQSIIKQENADHNTGEALDGNGVNNAFRDLQIYIESFWEYLKADVMTECGWSIATFHRRMKTSVVSKAEAMMITTLIKKHWSMFETHVKDLMGPNK</sequence>
<name>A0ABS5IVU6_9BACT</name>
<proteinExistence type="predicted"/>
<feature type="region of interest" description="Disordered" evidence="1">
    <location>
        <begin position="1"/>
        <end position="131"/>
    </location>
</feature>
<dbReference type="EMBL" id="JAGTXB010000003">
    <property type="protein sequence ID" value="MBS0027083.1"/>
    <property type="molecule type" value="Genomic_DNA"/>
</dbReference>
<dbReference type="Proteomes" id="UP000676386">
    <property type="component" value="Unassembled WGS sequence"/>
</dbReference>
<evidence type="ECO:0000313" key="2">
    <source>
        <dbReference type="EMBL" id="MBS0027083.1"/>
    </source>
</evidence>